<evidence type="ECO:0000259" key="15">
    <source>
        <dbReference type="PROSITE" id="PS51021"/>
    </source>
</evidence>
<dbReference type="Gene3D" id="2.60.40.10">
    <property type="entry name" value="Immunoglobulins"/>
    <property type="match status" value="2"/>
</dbReference>
<dbReference type="SUPFAM" id="SSF103657">
    <property type="entry name" value="BAR/IMD domain-like"/>
    <property type="match status" value="1"/>
</dbReference>
<evidence type="ECO:0000256" key="1">
    <source>
        <dbReference type="ARBA" id="ARBA00004170"/>
    </source>
</evidence>
<dbReference type="InterPro" id="IPR004148">
    <property type="entry name" value="BAR_dom"/>
</dbReference>
<comment type="caution">
    <text evidence="16">The sequence shown here is derived from an EMBL/GenBank/DDBJ whole genome shotgun (WGS) entry which is preliminary data.</text>
</comment>
<keyword evidence="8" id="KW-0967">Endosome</keyword>
<dbReference type="GO" id="GO:0098978">
    <property type="term" value="C:glutamatergic synapse"/>
    <property type="evidence" value="ECO:0007669"/>
    <property type="project" value="TreeGrafter"/>
</dbReference>
<dbReference type="SMART" id="SM00409">
    <property type="entry name" value="IG"/>
    <property type="match status" value="2"/>
</dbReference>
<dbReference type="FunFam" id="2.30.30.40:FF:000053">
    <property type="entry name" value="endophilin-A1 isoform X2"/>
    <property type="match status" value="1"/>
</dbReference>
<evidence type="ECO:0000256" key="7">
    <source>
        <dbReference type="ARBA" id="ARBA00022583"/>
    </source>
</evidence>
<dbReference type="GO" id="GO:0016020">
    <property type="term" value="C:membrane"/>
    <property type="evidence" value="ECO:0007669"/>
    <property type="project" value="UniProtKB-SubCell"/>
</dbReference>
<dbReference type="GO" id="GO:0016191">
    <property type="term" value="P:synaptic vesicle uncoating"/>
    <property type="evidence" value="ECO:0007669"/>
    <property type="project" value="TreeGrafter"/>
</dbReference>
<dbReference type="InterPro" id="IPR035824">
    <property type="entry name" value="Endophilin_A_SH3"/>
</dbReference>
<dbReference type="CDD" id="cd11803">
    <property type="entry name" value="SH3_Endophilin_A"/>
    <property type="match status" value="1"/>
</dbReference>
<dbReference type="Pfam" id="PF03114">
    <property type="entry name" value="BAR"/>
    <property type="match status" value="1"/>
</dbReference>
<comment type="subcellular location">
    <subcellularLocation>
        <location evidence="3">Cytoplasm</location>
    </subcellularLocation>
    <subcellularLocation>
        <location evidence="2">Early endosome</location>
    </subcellularLocation>
    <subcellularLocation>
        <location evidence="1">Membrane</location>
        <topology evidence="1">Peripheral membrane protein</topology>
    </subcellularLocation>
</comment>
<evidence type="ECO:0000259" key="14">
    <source>
        <dbReference type="PROSITE" id="PS50002"/>
    </source>
</evidence>
<dbReference type="Pfam" id="PF00018">
    <property type="entry name" value="SH3_1"/>
    <property type="match status" value="1"/>
</dbReference>
<keyword evidence="6" id="KW-0963">Cytoplasm</keyword>
<evidence type="ECO:0000256" key="4">
    <source>
        <dbReference type="ARBA" id="ARBA00006697"/>
    </source>
</evidence>
<dbReference type="InterPro" id="IPR027267">
    <property type="entry name" value="AH/BAR_dom_sf"/>
</dbReference>
<evidence type="ECO:0000256" key="6">
    <source>
        <dbReference type="ARBA" id="ARBA00022490"/>
    </source>
</evidence>
<dbReference type="SUPFAM" id="SSF50044">
    <property type="entry name" value="SH3-domain"/>
    <property type="match status" value="1"/>
</dbReference>
<dbReference type="InterPro" id="IPR050384">
    <property type="entry name" value="Endophilin_SH3RF"/>
</dbReference>
<dbReference type="PROSITE" id="PS51021">
    <property type="entry name" value="BAR"/>
    <property type="match status" value="1"/>
</dbReference>
<dbReference type="InterPro" id="IPR036028">
    <property type="entry name" value="SH3-like_dom_sf"/>
</dbReference>
<dbReference type="PRINTS" id="PR00452">
    <property type="entry name" value="SH3DOMAIN"/>
</dbReference>
<evidence type="ECO:0000256" key="2">
    <source>
        <dbReference type="ARBA" id="ARBA00004412"/>
    </source>
</evidence>
<dbReference type="Gene3D" id="2.30.30.40">
    <property type="entry name" value="SH3 Domains"/>
    <property type="match status" value="1"/>
</dbReference>
<dbReference type="EMBL" id="WKFB01000355">
    <property type="protein sequence ID" value="KAF6725691.1"/>
    <property type="molecule type" value="Genomic_DNA"/>
</dbReference>
<keyword evidence="10" id="KW-0446">Lipid-binding</keyword>
<dbReference type="InterPro" id="IPR036179">
    <property type="entry name" value="Ig-like_dom_sf"/>
</dbReference>
<name>A0A834F8V5_ORYME</name>
<keyword evidence="7" id="KW-0254">Endocytosis</keyword>
<evidence type="ECO:0000256" key="8">
    <source>
        <dbReference type="ARBA" id="ARBA00022753"/>
    </source>
</evidence>
<feature type="domain" description="BAR" evidence="15">
    <location>
        <begin position="244"/>
        <end position="475"/>
    </location>
</feature>
<proteinExistence type="inferred from homology"/>
<dbReference type="InterPro" id="IPR001452">
    <property type="entry name" value="SH3_domain"/>
</dbReference>
<dbReference type="SMART" id="SM00721">
    <property type="entry name" value="BAR"/>
    <property type="match status" value="1"/>
</dbReference>
<dbReference type="SMART" id="SM00326">
    <property type="entry name" value="SH3"/>
    <property type="match status" value="1"/>
</dbReference>
<dbReference type="PANTHER" id="PTHR14167">
    <property type="entry name" value="SH3 DOMAIN-CONTAINING"/>
    <property type="match status" value="1"/>
</dbReference>
<dbReference type="Proteomes" id="UP000646548">
    <property type="component" value="Unassembled WGS sequence"/>
</dbReference>
<accession>A0A834F8V5</accession>
<dbReference type="CDD" id="cd07613">
    <property type="entry name" value="BAR_Endophilin_A1"/>
    <property type="match status" value="1"/>
</dbReference>
<keyword evidence="9" id="KW-0175">Coiled coil</keyword>
<dbReference type="GO" id="GO:0008289">
    <property type="term" value="F:lipid binding"/>
    <property type="evidence" value="ECO:0007669"/>
    <property type="project" value="UniProtKB-KW"/>
</dbReference>
<evidence type="ECO:0000256" key="5">
    <source>
        <dbReference type="ARBA" id="ARBA00022443"/>
    </source>
</evidence>
<protein>
    <submittedName>
        <fullName evidence="16">Endophilin-A1</fullName>
    </submittedName>
</protein>
<gene>
    <name evidence="16" type="ORF">FQA47_007260</name>
</gene>
<evidence type="ECO:0000256" key="9">
    <source>
        <dbReference type="ARBA" id="ARBA00023054"/>
    </source>
</evidence>
<evidence type="ECO:0000313" key="17">
    <source>
        <dbReference type="Proteomes" id="UP000646548"/>
    </source>
</evidence>
<dbReference type="GO" id="GO:0098793">
    <property type="term" value="C:presynapse"/>
    <property type="evidence" value="ECO:0007669"/>
    <property type="project" value="TreeGrafter"/>
</dbReference>
<feature type="region of interest" description="Disordered" evidence="13">
    <location>
        <begin position="491"/>
        <end position="516"/>
    </location>
</feature>
<keyword evidence="11" id="KW-0472">Membrane</keyword>
<organism evidence="16 17">
    <name type="scientific">Oryzias melastigma</name>
    <name type="common">Marine medaka</name>
    <dbReference type="NCBI Taxonomy" id="30732"/>
    <lineage>
        <taxon>Eukaryota</taxon>
        <taxon>Metazoa</taxon>
        <taxon>Chordata</taxon>
        <taxon>Craniata</taxon>
        <taxon>Vertebrata</taxon>
        <taxon>Euteleostomi</taxon>
        <taxon>Actinopterygii</taxon>
        <taxon>Neopterygii</taxon>
        <taxon>Teleostei</taxon>
        <taxon>Neoteleostei</taxon>
        <taxon>Acanthomorphata</taxon>
        <taxon>Ovalentaria</taxon>
        <taxon>Atherinomorphae</taxon>
        <taxon>Beloniformes</taxon>
        <taxon>Adrianichthyidae</taxon>
        <taxon>Oryziinae</taxon>
        <taxon>Oryzias</taxon>
    </lineage>
</organism>
<dbReference type="InterPro" id="IPR013783">
    <property type="entry name" value="Ig-like_fold"/>
</dbReference>
<evidence type="ECO:0000313" key="16">
    <source>
        <dbReference type="EMBL" id="KAF6725691.1"/>
    </source>
</evidence>
<dbReference type="SUPFAM" id="SSF48726">
    <property type="entry name" value="Immunoglobulin"/>
    <property type="match status" value="2"/>
</dbReference>
<feature type="domain" description="SH3" evidence="14">
    <location>
        <begin position="515"/>
        <end position="574"/>
    </location>
</feature>
<evidence type="ECO:0000256" key="13">
    <source>
        <dbReference type="SAM" id="MobiDB-lite"/>
    </source>
</evidence>
<dbReference type="GO" id="GO:0005769">
    <property type="term" value="C:early endosome"/>
    <property type="evidence" value="ECO:0007669"/>
    <property type="project" value="UniProtKB-SubCell"/>
</dbReference>
<evidence type="ECO:0000256" key="11">
    <source>
        <dbReference type="ARBA" id="ARBA00023136"/>
    </source>
</evidence>
<dbReference type="PROSITE" id="PS50002">
    <property type="entry name" value="SH3"/>
    <property type="match status" value="1"/>
</dbReference>
<reference evidence="16" key="1">
    <citation type="journal article" name="BMC Genomics">
        <title>Long-read sequencing and de novo genome assembly of marine medaka (Oryzias melastigma).</title>
        <authorList>
            <person name="Liang P."/>
            <person name="Saqib H.S.A."/>
            <person name="Ni X."/>
            <person name="Shen Y."/>
        </authorList>
    </citation>
    <scope>NUCLEOTIDE SEQUENCE</scope>
    <source>
        <strain evidence="16">Bigg-433</strain>
    </source>
</reference>
<evidence type="ECO:0000256" key="3">
    <source>
        <dbReference type="ARBA" id="ARBA00004496"/>
    </source>
</evidence>
<dbReference type="Gene3D" id="1.20.1270.60">
    <property type="entry name" value="Arfaptin homology (AH) domain/BAR domain"/>
    <property type="match status" value="1"/>
</dbReference>
<dbReference type="PANTHER" id="PTHR14167:SF50">
    <property type="entry name" value="ENDOPHILIN-A1"/>
    <property type="match status" value="1"/>
</dbReference>
<comment type="similarity">
    <text evidence="4">Belongs to the endophilin family.</text>
</comment>
<keyword evidence="5 12" id="KW-0728">SH3 domain</keyword>
<evidence type="ECO:0000256" key="12">
    <source>
        <dbReference type="PROSITE-ProRule" id="PRU00192"/>
    </source>
</evidence>
<sequence length="577" mass="64874">MELAALCSVFASLRVLPSRSQFFQYESVTLSCELHGNLSGWRIRGTIDQGNTTEDCPSSSSRSDSVCFIRELYYWDSGVYWCESAEGKCSNKVNITVTALDLILEAPVLPVVEGEAVTLGCRNRTSSGFSFFYKNRLLVGNSSTGNWTIGRVSKSDEGFYQCSSSGRDYFSPDSWLDVTARYQYHLCPVPIRVRYQSMTGIGLRLRYWSTSRLIDEPTPAAKLCLMAQFNKMNVCSRGGRGKVSEKVGGAEGTKLDDDFKEMEKKVDITSRAVLDIMTKTTEYLQPNPASRAKLSMINTMSKIRGQDKGPGYPQAETILGDAMLKFGRELGEESSFGMALIDAGESIKELGEVKDALDMEVKQNFIDPLQNLHDKDLKEIQHHLKKMEGRRLDFDYKKKRQGKVQDEEIKQALEKFDESKEIAEQSMFNLLESDIEQVSQLAALVQAQLEYHSRAAEILQQLTSKMEDRIKEVSSKPRKEYSPKPRMTLELLPPSESHNGGIHSAKSPGRSPAPMDQPCCRALYDFEPENEGELGFKEGDIITLTNQIDDNWYEGMINGQSGFFPINYVDILVPLPH</sequence>
<evidence type="ECO:0000256" key="10">
    <source>
        <dbReference type="ARBA" id="ARBA00023121"/>
    </source>
</evidence>
<dbReference type="InterPro" id="IPR003599">
    <property type="entry name" value="Ig_sub"/>
</dbReference>
<dbReference type="AlphaFoldDB" id="A0A834F8V5"/>
<dbReference type="FunFam" id="1.20.1270.60:FF:000021">
    <property type="entry name" value="Endophilin-A2 isoform 1"/>
    <property type="match status" value="1"/>
</dbReference>